<evidence type="ECO:0000256" key="6">
    <source>
        <dbReference type="ARBA" id="ARBA00022692"/>
    </source>
</evidence>
<protein>
    <recommendedName>
        <fullName evidence="4">RING-type E3 ubiquitin transferase</fullName>
        <ecNumber evidence="4">2.3.2.27</ecNumber>
    </recommendedName>
</protein>
<evidence type="ECO:0000256" key="10">
    <source>
        <dbReference type="ARBA" id="ARBA00022833"/>
    </source>
</evidence>
<dbReference type="InterPro" id="IPR013083">
    <property type="entry name" value="Znf_RING/FYVE/PHD"/>
</dbReference>
<dbReference type="Pfam" id="PF13639">
    <property type="entry name" value="zf-RING_2"/>
    <property type="match status" value="1"/>
</dbReference>
<gene>
    <name evidence="17" type="ORF">TanjilG_28427</name>
</gene>
<evidence type="ECO:0000256" key="7">
    <source>
        <dbReference type="ARBA" id="ARBA00022723"/>
    </source>
</evidence>
<keyword evidence="8 14" id="KW-0863">Zinc-finger</keyword>
<keyword evidence="9" id="KW-0833">Ubl conjugation pathway</keyword>
<dbReference type="EC" id="2.3.2.27" evidence="4"/>
<keyword evidence="7" id="KW-0479">Metal-binding</keyword>
<dbReference type="InterPro" id="IPR053238">
    <property type="entry name" value="RING-H2_zinc_finger"/>
</dbReference>
<sequence length="387" mass="43920">MSIQKDQIQKENGAPPTNNSILIHTLWKFHRDSHNWLAFFLLFIQTTLLVSAEPLAPLPGPITTKKSMAGVMTVVAILFIISGLLSLYTRNCSNRRTRIRGRLDLAFPIGSSWRSRREPCGLNPEVIDSFPTFLYSSVKDIMIVRETLACAVCLDEFKDSDTLRLIPTCSHVFHPSCIDVWLESHSTCPVCRANLVPKSEDASFVTIEFPNNQEQQQQRQLNDAVGDVVDDDVEYPKENLLNRIPRSRSTGFLFDMFRRSDSTGHSTVIEPGENCDRFTLRLPDEMRKKLVNSTLKRTNSCMSFRRMSSGRKGFRTRSMGRNCLQCQHERFCSEEEHWGLTITTPFFNKNSSGDSVRKSPSVQCSECSNHVFVERSSDGISPGLHAF</sequence>
<dbReference type="AlphaFoldDB" id="A0A1J7H818"/>
<comment type="similarity">
    <text evidence="13">Belongs to the RING-type zinc finger family. ATL subfamily.</text>
</comment>
<dbReference type="Gene3D" id="3.30.40.10">
    <property type="entry name" value="Zinc/RING finger domain, C3HC4 (zinc finger)"/>
    <property type="match status" value="1"/>
</dbReference>
<dbReference type="GO" id="GO:0016020">
    <property type="term" value="C:membrane"/>
    <property type="evidence" value="ECO:0007669"/>
    <property type="project" value="UniProtKB-SubCell"/>
</dbReference>
<evidence type="ECO:0000256" key="8">
    <source>
        <dbReference type="ARBA" id="ARBA00022771"/>
    </source>
</evidence>
<evidence type="ECO:0000313" key="17">
    <source>
        <dbReference type="EMBL" id="OIV96570.1"/>
    </source>
</evidence>
<keyword evidence="11 15" id="KW-1133">Transmembrane helix</keyword>
<dbReference type="Proteomes" id="UP000188354">
    <property type="component" value="Chromosome LG15"/>
</dbReference>
<dbReference type="PANTHER" id="PTHR14155">
    <property type="entry name" value="RING FINGER DOMAIN-CONTAINING"/>
    <property type="match status" value="1"/>
</dbReference>
<accession>A0A1J7H818</accession>
<organism evidence="17 18">
    <name type="scientific">Lupinus angustifolius</name>
    <name type="common">Narrow-leaved blue lupine</name>
    <dbReference type="NCBI Taxonomy" id="3871"/>
    <lineage>
        <taxon>Eukaryota</taxon>
        <taxon>Viridiplantae</taxon>
        <taxon>Streptophyta</taxon>
        <taxon>Embryophyta</taxon>
        <taxon>Tracheophyta</taxon>
        <taxon>Spermatophyta</taxon>
        <taxon>Magnoliopsida</taxon>
        <taxon>eudicotyledons</taxon>
        <taxon>Gunneridae</taxon>
        <taxon>Pentapetalae</taxon>
        <taxon>rosids</taxon>
        <taxon>fabids</taxon>
        <taxon>Fabales</taxon>
        <taxon>Fabaceae</taxon>
        <taxon>Papilionoideae</taxon>
        <taxon>50 kb inversion clade</taxon>
        <taxon>genistoids sensu lato</taxon>
        <taxon>core genistoids</taxon>
        <taxon>Genisteae</taxon>
        <taxon>Lupinus</taxon>
    </lineage>
</organism>
<evidence type="ECO:0000259" key="16">
    <source>
        <dbReference type="PROSITE" id="PS50089"/>
    </source>
</evidence>
<evidence type="ECO:0000256" key="12">
    <source>
        <dbReference type="ARBA" id="ARBA00023136"/>
    </source>
</evidence>
<dbReference type="GO" id="GO:0061630">
    <property type="term" value="F:ubiquitin protein ligase activity"/>
    <property type="evidence" value="ECO:0007669"/>
    <property type="project" value="UniProtKB-EC"/>
</dbReference>
<evidence type="ECO:0000256" key="3">
    <source>
        <dbReference type="ARBA" id="ARBA00004906"/>
    </source>
</evidence>
<proteinExistence type="inferred from homology"/>
<keyword evidence="12 15" id="KW-0472">Membrane</keyword>
<dbReference type="FunFam" id="3.30.40.10:FF:000187">
    <property type="entry name" value="E3 ubiquitin-protein ligase ATL6"/>
    <property type="match status" value="1"/>
</dbReference>
<dbReference type="PROSITE" id="PS50089">
    <property type="entry name" value="ZF_RING_2"/>
    <property type="match status" value="1"/>
</dbReference>
<evidence type="ECO:0000256" key="15">
    <source>
        <dbReference type="SAM" id="Phobius"/>
    </source>
</evidence>
<dbReference type="PANTHER" id="PTHR14155:SF583">
    <property type="entry name" value="RING-TYPE DOMAIN-CONTAINING PROTEIN"/>
    <property type="match status" value="1"/>
</dbReference>
<keyword evidence="18" id="KW-1185">Reference proteome</keyword>
<evidence type="ECO:0000256" key="4">
    <source>
        <dbReference type="ARBA" id="ARBA00012483"/>
    </source>
</evidence>
<evidence type="ECO:0000256" key="5">
    <source>
        <dbReference type="ARBA" id="ARBA00022679"/>
    </source>
</evidence>
<evidence type="ECO:0000313" key="18">
    <source>
        <dbReference type="Proteomes" id="UP000188354"/>
    </source>
</evidence>
<dbReference type="SMART" id="SM00184">
    <property type="entry name" value="RING"/>
    <property type="match status" value="1"/>
</dbReference>
<keyword evidence="10" id="KW-0862">Zinc</keyword>
<comment type="pathway">
    <text evidence="3">Protein modification; protein ubiquitination.</text>
</comment>
<evidence type="ECO:0000256" key="9">
    <source>
        <dbReference type="ARBA" id="ARBA00022786"/>
    </source>
</evidence>
<evidence type="ECO:0000256" key="2">
    <source>
        <dbReference type="ARBA" id="ARBA00004167"/>
    </source>
</evidence>
<feature type="transmembrane region" description="Helical" evidence="15">
    <location>
        <begin position="68"/>
        <end position="88"/>
    </location>
</feature>
<dbReference type="InterPro" id="IPR001841">
    <property type="entry name" value="Znf_RING"/>
</dbReference>
<reference evidence="17 18" key="1">
    <citation type="journal article" date="2017" name="Plant Biotechnol. J.">
        <title>A comprehensive draft genome sequence for lupin (Lupinus angustifolius), an emerging health food: insights into plant-microbe interactions and legume evolution.</title>
        <authorList>
            <person name="Hane J.K."/>
            <person name="Ming Y."/>
            <person name="Kamphuis L.G."/>
            <person name="Nelson M.N."/>
            <person name="Garg G."/>
            <person name="Atkins C.A."/>
            <person name="Bayer P.E."/>
            <person name="Bravo A."/>
            <person name="Bringans S."/>
            <person name="Cannon S."/>
            <person name="Edwards D."/>
            <person name="Foley R."/>
            <person name="Gao L.L."/>
            <person name="Harrison M.J."/>
            <person name="Huang W."/>
            <person name="Hurgobin B."/>
            <person name="Li S."/>
            <person name="Liu C.W."/>
            <person name="McGrath A."/>
            <person name="Morahan G."/>
            <person name="Murray J."/>
            <person name="Weller J."/>
            <person name="Jian J."/>
            <person name="Singh K.B."/>
        </authorList>
    </citation>
    <scope>NUCLEOTIDE SEQUENCE [LARGE SCALE GENOMIC DNA]</scope>
    <source>
        <strain evidence="18">cv. Tanjil</strain>
        <tissue evidence="17">Whole plant</tissue>
    </source>
</reference>
<evidence type="ECO:0000256" key="11">
    <source>
        <dbReference type="ARBA" id="ARBA00022989"/>
    </source>
</evidence>
<dbReference type="SUPFAM" id="SSF57850">
    <property type="entry name" value="RING/U-box"/>
    <property type="match status" value="1"/>
</dbReference>
<keyword evidence="5" id="KW-0808">Transferase</keyword>
<feature type="domain" description="RING-type" evidence="16">
    <location>
        <begin position="150"/>
        <end position="192"/>
    </location>
</feature>
<dbReference type="EMBL" id="CM007375">
    <property type="protein sequence ID" value="OIV96570.1"/>
    <property type="molecule type" value="Genomic_DNA"/>
</dbReference>
<keyword evidence="6 15" id="KW-0812">Transmembrane</keyword>
<evidence type="ECO:0000256" key="14">
    <source>
        <dbReference type="PROSITE-ProRule" id="PRU00175"/>
    </source>
</evidence>
<evidence type="ECO:0000256" key="1">
    <source>
        <dbReference type="ARBA" id="ARBA00000900"/>
    </source>
</evidence>
<comment type="catalytic activity">
    <reaction evidence="1">
        <text>S-ubiquitinyl-[E2 ubiquitin-conjugating enzyme]-L-cysteine + [acceptor protein]-L-lysine = [E2 ubiquitin-conjugating enzyme]-L-cysteine + N(6)-ubiquitinyl-[acceptor protein]-L-lysine.</text>
        <dbReference type="EC" id="2.3.2.27"/>
    </reaction>
</comment>
<dbReference type="CDD" id="cd16461">
    <property type="entry name" value="RING-H2_EL5-like"/>
    <property type="match status" value="1"/>
</dbReference>
<comment type="subcellular location">
    <subcellularLocation>
        <location evidence="2">Membrane</location>
        <topology evidence="2">Single-pass membrane protein</topology>
    </subcellularLocation>
</comment>
<dbReference type="GO" id="GO:0008270">
    <property type="term" value="F:zinc ion binding"/>
    <property type="evidence" value="ECO:0007669"/>
    <property type="project" value="UniProtKB-KW"/>
</dbReference>
<feature type="transmembrane region" description="Helical" evidence="15">
    <location>
        <begin position="36"/>
        <end position="56"/>
    </location>
</feature>
<name>A0A1J7H818_LUPAN</name>
<dbReference type="Gramene" id="OIV96570">
    <property type="protein sequence ID" value="OIV96570"/>
    <property type="gene ID" value="TanjilG_28427"/>
</dbReference>
<dbReference type="OMA" id="YASSRRM"/>
<evidence type="ECO:0000256" key="13">
    <source>
        <dbReference type="ARBA" id="ARBA00024209"/>
    </source>
</evidence>